<feature type="region of interest" description="Disordered" evidence="4">
    <location>
        <begin position="198"/>
        <end position="224"/>
    </location>
</feature>
<dbReference type="InterPro" id="IPR005053">
    <property type="entry name" value="MobA_MobL"/>
</dbReference>
<dbReference type="RefSeq" id="WP_066980908.1">
    <property type="nucleotide sequence ID" value="NZ_LUUI01000095.1"/>
</dbReference>
<keyword evidence="3" id="KW-0175">Coiled coil</keyword>
<evidence type="ECO:0000256" key="1">
    <source>
        <dbReference type="ARBA" id="ARBA00010873"/>
    </source>
</evidence>
<sequence>MANFHFQMNHLNRAMTLGIVAAAAYRAGVCLRDNKTGLYYDYRNRSGILHRDIKAPHSAPEWVFDRYQLWNTTDLLETRKDARLARDLLICLPKELSDLHRLELVNNFVDKCFVSQGMIADFAIHGPSEKKGGCNYHVHILLTLRSIDHNGFGLKVREWNKIYHLRRWRREWAEQANHILEREGFDCRIDHRSRAEKEREAEKALSDSKSVPEPHLNADLGDDTLEAANPNESVSFNRSEEATVADRDQLPAELLSNDAEYAEILRAGESLDRMLQNQAGLNFLLGLARNSHLSLSERKAELDDFTEIFNSRLSKINYVIGLLGETSAKERFILQEQLESTSFRAYSNKILATLLEEEFAEKASKEIRTLFRQSQIEEHTYKQYSNEWHSRAVRDGRYFVFNPTALDKIERLRAVENKKWFELQCKAKELQWTAAELEKETQRLQEQLNKNLALSFELKKDFERDRHRDR</sequence>
<feature type="domain" description="MobA/MobL protein" evidence="5">
    <location>
        <begin position="20"/>
        <end position="200"/>
    </location>
</feature>
<dbReference type="AlphaFoldDB" id="A0A177NGX8"/>
<dbReference type="OrthoDB" id="1826980at2"/>
<dbReference type="STRING" id="980561.A1359_07295"/>
<dbReference type="NCBIfam" id="NF041496">
    <property type="entry name" value="MobQ"/>
    <property type="match status" value="1"/>
</dbReference>
<evidence type="ECO:0000259" key="5">
    <source>
        <dbReference type="Pfam" id="PF03389"/>
    </source>
</evidence>
<comment type="similarity">
    <text evidence="1">Belongs to the MobA/MobL family.</text>
</comment>
<organism evidence="6 7">
    <name type="scientific">Methylomonas lenta</name>
    <dbReference type="NCBI Taxonomy" id="980561"/>
    <lineage>
        <taxon>Bacteria</taxon>
        <taxon>Pseudomonadati</taxon>
        <taxon>Pseudomonadota</taxon>
        <taxon>Gammaproteobacteria</taxon>
        <taxon>Methylococcales</taxon>
        <taxon>Methylococcaceae</taxon>
        <taxon>Methylomonas</taxon>
    </lineage>
</organism>
<dbReference type="Proteomes" id="UP000078476">
    <property type="component" value="Unassembled WGS sequence"/>
</dbReference>
<name>A0A177NGX8_9GAMM</name>
<dbReference type="Gene3D" id="3.30.930.30">
    <property type="match status" value="1"/>
</dbReference>
<accession>A0A177NGX8</accession>
<comment type="caution">
    <text evidence="6">The sequence shown here is derived from an EMBL/GenBank/DDBJ whole genome shotgun (WGS) entry which is preliminary data.</text>
</comment>
<reference evidence="6 7" key="1">
    <citation type="submission" date="2016-03" db="EMBL/GenBank/DDBJ databases">
        <authorList>
            <person name="Ploux O."/>
        </authorList>
    </citation>
    <scope>NUCLEOTIDE SEQUENCE [LARGE SCALE GENOMIC DNA]</scope>
    <source>
        <strain evidence="6 7">R-45370</strain>
    </source>
</reference>
<dbReference type="Pfam" id="PF03389">
    <property type="entry name" value="MobA_MobL"/>
    <property type="match status" value="1"/>
</dbReference>
<keyword evidence="7" id="KW-1185">Reference proteome</keyword>
<proteinExistence type="inferred from homology"/>
<protein>
    <recommendedName>
        <fullName evidence="5">MobA/MobL protein domain-containing protein</fullName>
    </recommendedName>
</protein>
<evidence type="ECO:0000313" key="7">
    <source>
        <dbReference type="Proteomes" id="UP000078476"/>
    </source>
</evidence>
<gene>
    <name evidence="6" type="ORF">A1359_07295</name>
</gene>
<evidence type="ECO:0000313" key="6">
    <source>
        <dbReference type="EMBL" id="OAI16449.1"/>
    </source>
</evidence>
<keyword evidence="2" id="KW-0184">Conjugation</keyword>
<feature type="compositionally biased region" description="Basic and acidic residues" evidence="4">
    <location>
        <begin position="198"/>
        <end position="212"/>
    </location>
</feature>
<dbReference type="EMBL" id="LUUI01000095">
    <property type="protein sequence ID" value="OAI16449.1"/>
    <property type="molecule type" value="Genomic_DNA"/>
</dbReference>
<evidence type="ECO:0000256" key="2">
    <source>
        <dbReference type="ARBA" id="ARBA00022971"/>
    </source>
</evidence>
<feature type="coiled-coil region" evidence="3">
    <location>
        <begin position="427"/>
        <end position="454"/>
    </location>
</feature>
<evidence type="ECO:0000256" key="4">
    <source>
        <dbReference type="SAM" id="MobiDB-lite"/>
    </source>
</evidence>
<evidence type="ECO:0000256" key="3">
    <source>
        <dbReference type="SAM" id="Coils"/>
    </source>
</evidence>